<comment type="caution">
    <text evidence="2">The sequence shown here is derived from an EMBL/GenBank/DDBJ whole genome shotgun (WGS) entry which is preliminary data.</text>
</comment>
<dbReference type="AlphaFoldDB" id="A0A9D3RYB0"/>
<keyword evidence="3" id="KW-1185">Reference proteome</keyword>
<name>A0A9D3RYB0_ANGAN</name>
<evidence type="ECO:0000313" key="3">
    <source>
        <dbReference type="Proteomes" id="UP001044222"/>
    </source>
</evidence>
<sequence length="96" mass="11256">RHLQKLHGNTHTHRKSPLTVRRQLRNVSHLLRRQKIHSNVKSNSRALRDSHYVQSRLLRQSQSSRMSPRKPQQPYRCAGELDYLSDPHSCTGVQVN</sequence>
<evidence type="ECO:0000313" key="2">
    <source>
        <dbReference type="EMBL" id="KAG5847725.1"/>
    </source>
</evidence>
<proteinExistence type="predicted"/>
<feature type="region of interest" description="Disordered" evidence="1">
    <location>
        <begin position="1"/>
        <end position="53"/>
    </location>
</feature>
<dbReference type="Proteomes" id="UP001044222">
    <property type="component" value="Chromosome 6"/>
</dbReference>
<accession>A0A9D3RYB0</accession>
<gene>
    <name evidence="2" type="ORF">ANANG_G00129260</name>
</gene>
<dbReference type="EMBL" id="JAFIRN010000006">
    <property type="protein sequence ID" value="KAG5847725.1"/>
    <property type="molecule type" value="Genomic_DNA"/>
</dbReference>
<feature type="compositionally biased region" description="Basic residues" evidence="1">
    <location>
        <begin position="1"/>
        <end position="16"/>
    </location>
</feature>
<feature type="non-terminal residue" evidence="2">
    <location>
        <position position="1"/>
    </location>
</feature>
<organism evidence="2 3">
    <name type="scientific">Anguilla anguilla</name>
    <name type="common">European freshwater eel</name>
    <name type="synonym">Muraena anguilla</name>
    <dbReference type="NCBI Taxonomy" id="7936"/>
    <lineage>
        <taxon>Eukaryota</taxon>
        <taxon>Metazoa</taxon>
        <taxon>Chordata</taxon>
        <taxon>Craniata</taxon>
        <taxon>Vertebrata</taxon>
        <taxon>Euteleostomi</taxon>
        <taxon>Actinopterygii</taxon>
        <taxon>Neopterygii</taxon>
        <taxon>Teleostei</taxon>
        <taxon>Anguilliformes</taxon>
        <taxon>Anguillidae</taxon>
        <taxon>Anguilla</taxon>
    </lineage>
</organism>
<reference evidence="2" key="1">
    <citation type="submission" date="2021-01" db="EMBL/GenBank/DDBJ databases">
        <title>A chromosome-scale assembly of European eel, Anguilla anguilla.</title>
        <authorList>
            <person name="Henkel C."/>
            <person name="Jong-Raadsen S.A."/>
            <person name="Dufour S."/>
            <person name="Weltzien F.-A."/>
            <person name="Palstra A.P."/>
            <person name="Pelster B."/>
            <person name="Spaink H.P."/>
            <person name="Van Den Thillart G.E."/>
            <person name="Jansen H."/>
            <person name="Zahm M."/>
            <person name="Klopp C."/>
            <person name="Cedric C."/>
            <person name="Louis A."/>
            <person name="Berthelot C."/>
            <person name="Parey E."/>
            <person name="Roest Crollius H."/>
            <person name="Montfort J."/>
            <person name="Robinson-Rechavi M."/>
            <person name="Bucao C."/>
            <person name="Bouchez O."/>
            <person name="Gislard M."/>
            <person name="Lluch J."/>
            <person name="Milhes M."/>
            <person name="Lampietro C."/>
            <person name="Lopez Roques C."/>
            <person name="Donnadieu C."/>
            <person name="Braasch I."/>
            <person name="Desvignes T."/>
            <person name="Postlethwait J."/>
            <person name="Bobe J."/>
            <person name="Guiguen Y."/>
            <person name="Dirks R."/>
        </authorList>
    </citation>
    <scope>NUCLEOTIDE SEQUENCE</scope>
    <source>
        <strain evidence="2">Tag_6206</strain>
        <tissue evidence="2">Liver</tissue>
    </source>
</reference>
<protein>
    <submittedName>
        <fullName evidence="2">Uncharacterized protein</fullName>
    </submittedName>
</protein>
<evidence type="ECO:0000256" key="1">
    <source>
        <dbReference type="SAM" id="MobiDB-lite"/>
    </source>
</evidence>